<evidence type="ECO:0000313" key="13">
    <source>
        <dbReference type="EMBL" id="SUZ93826.1"/>
    </source>
</evidence>
<dbReference type="InterPro" id="IPR004619">
    <property type="entry name" value="Type_III_PanK"/>
</dbReference>
<keyword evidence="7" id="KW-0418">Kinase</keyword>
<dbReference type="NCBIfam" id="TIGR00671">
    <property type="entry name" value="baf"/>
    <property type="match status" value="1"/>
</dbReference>
<accession>A0A381RPL2</accession>
<dbReference type="InterPro" id="IPR043129">
    <property type="entry name" value="ATPase_NBD"/>
</dbReference>
<keyword evidence="8" id="KW-0067">ATP-binding</keyword>
<comment type="cofactor">
    <cofactor evidence="1">
        <name>K(+)</name>
        <dbReference type="ChEBI" id="CHEBI:29103"/>
    </cofactor>
</comment>
<evidence type="ECO:0000256" key="3">
    <source>
        <dbReference type="ARBA" id="ARBA00011738"/>
    </source>
</evidence>
<comment type="subunit">
    <text evidence="3">Homodimer.</text>
</comment>
<comment type="subcellular location">
    <subcellularLocation>
        <location evidence="2">Cytoplasm</location>
    </subcellularLocation>
</comment>
<evidence type="ECO:0000256" key="7">
    <source>
        <dbReference type="ARBA" id="ARBA00022777"/>
    </source>
</evidence>
<sequence>MLLAIDVGNTNVVLGVFDGEELVDSWRLATLGERTADELGILVSSLFLDRNIDRSQITGAIMASVVPPLTGTITTMVEQYLGLQVQLVEATTDIGMPVRYDNPKEVGADRLVNGVAAFERHGRAKNVPVIVVDFGTATTFDAISIEGEYLGGVICPGVQISSDALFQHAARLPRVEVRKPPQLIGRTTVGSIQSGLFYGYVALVEGIVQRLKSELGGEQAQTICIATGGMADVIADETDLIEHLEPNLVLHGLQMVWERIRHD</sequence>
<dbReference type="GO" id="GO:0005524">
    <property type="term" value="F:ATP binding"/>
    <property type="evidence" value="ECO:0007669"/>
    <property type="project" value="UniProtKB-KW"/>
</dbReference>
<dbReference type="NCBIfam" id="NF009855">
    <property type="entry name" value="PRK13321.1"/>
    <property type="match status" value="1"/>
</dbReference>
<evidence type="ECO:0000256" key="12">
    <source>
        <dbReference type="ARBA" id="ARBA00040883"/>
    </source>
</evidence>
<gene>
    <name evidence="13" type="ORF">METZ01_LOCUS46680</name>
</gene>
<evidence type="ECO:0000256" key="2">
    <source>
        <dbReference type="ARBA" id="ARBA00004496"/>
    </source>
</evidence>
<reference evidence="13" key="1">
    <citation type="submission" date="2018-05" db="EMBL/GenBank/DDBJ databases">
        <authorList>
            <person name="Lanie J.A."/>
            <person name="Ng W.-L."/>
            <person name="Kazmierczak K.M."/>
            <person name="Andrzejewski T.M."/>
            <person name="Davidsen T.M."/>
            <person name="Wayne K.J."/>
            <person name="Tettelin H."/>
            <person name="Glass J.I."/>
            <person name="Rusch D."/>
            <person name="Podicherti R."/>
            <person name="Tsui H.-C.T."/>
            <person name="Winkler M.E."/>
        </authorList>
    </citation>
    <scope>NUCLEOTIDE SEQUENCE</scope>
</reference>
<dbReference type="Gene3D" id="3.30.420.40">
    <property type="match status" value="2"/>
</dbReference>
<evidence type="ECO:0000256" key="8">
    <source>
        <dbReference type="ARBA" id="ARBA00022840"/>
    </source>
</evidence>
<dbReference type="AlphaFoldDB" id="A0A381RPL2"/>
<dbReference type="NCBIfam" id="NF009848">
    <property type="entry name" value="PRK13318.1-6"/>
    <property type="match status" value="1"/>
</dbReference>
<keyword evidence="10" id="KW-0173">Coenzyme A biosynthesis</keyword>
<dbReference type="EMBL" id="UINC01002180">
    <property type="protein sequence ID" value="SUZ93826.1"/>
    <property type="molecule type" value="Genomic_DNA"/>
</dbReference>
<evidence type="ECO:0000256" key="10">
    <source>
        <dbReference type="ARBA" id="ARBA00022993"/>
    </source>
</evidence>
<comment type="similarity">
    <text evidence="11">Belongs to the type III pantothenate kinase family.</text>
</comment>
<dbReference type="GO" id="GO:0005737">
    <property type="term" value="C:cytoplasm"/>
    <property type="evidence" value="ECO:0007669"/>
    <property type="project" value="UniProtKB-SubCell"/>
</dbReference>
<keyword evidence="6" id="KW-0547">Nucleotide-binding</keyword>
<dbReference type="PANTHER" id="PTHR34265:SF1">
    <property type="entry name" value="TYPE III PANTOTHENATE KINASE"/>
    <property type="match status" value="1"/>
</dbReference>
<evidence type="ECO:0000256" key="6">
    <source>
        <dbReference type="ARBA" id="ARBA00022741"/>
    </source>
</evidence>
<organism evidence="13">
    <name type="scientific">marine metagenome</name>
    <dbReference type="NCBI Taxonomy" id="408172"/>
    <lineage>
        <taxon>unclassified sequences</taxon>
        <taxon>metagenomes</taxon>
        <taxon>ecological metagenomes</taxon>
    </lineage>
</organism>
<name>A0A381RPL2_9ZZZZ</name>
<evidence type="ECO:0000256" key="5">
    <source>
        <dbReference type="ARBA" id="ARBA00022679"/>
    </source>
</evidence>
<proteinExistence type="inferred from homology"/>
<keyword evidence="5" id="KW-0808">Transferase</keyword>
<evidence type="ECO:0000256" key="9">
    <source>
        <dbReference type="ARBA" id="ARBA00022958"/>
    </source>
</evidence>
<dbReference type="GO" id="GO:0004594">
    <property type="term" value="F:pantothenate kinase activity"/>
    <property type="evidence" value="ECO:0007669"/>
    <property type="project" value="InterPro"/>
</dbReference>
<evidence type="ECO:0000256" key="4">
    <source>
        <dbReference type="ARBA" id="ARBA00022490"/>
    </source>
</evidence>
<keyword evidence="4" id="KW-0963">Cytoplasm</keyword>
<evidence type="ECO:0000256" key="11">
    <source>
        <dbReference type="ARBA" id="ARBA00038036"/>
    </source>
</evidence>
<evidence type="ECO:0000256" key="1">
    <source>
        <dbReference type="ARBA" id="ARBA00001958"/>
    </source>
</evidence>
<dbReference type="CDD" id="cd24015">
    <property type="entry name" value="ASKHA_NBD_PanK-III"/>
    <property type="match status" value="1"/>
</dbReference>
<dbReference type="HAMAP" id="MF_01274">
    <property type="entry name" value="Pantothen_kinase_3"/>
    <property type="match status" value="1"/>
</dbReference>
<dbReference type="PANTHER" id="PTHR34265">
    <property type="entry name" value="TYPE III PANTOTHENATE KINASE"/>
    <property type="match status" value="1"/>
</dbReference>
<protein>
    <recommendedName>
        <fullName evidence="12">Type III pantothenate kinase</fullName>
    </recommendedName>
</protein>
<keyword evidence="9" id="KW-0630">Potassium</keyword>
<dbReference type="SUPFAM" id="SSF53067">
    <property type="entry name" value="Actin-like ATPase domain"/>
    <property type="match status" value="2"/>
</dbReference>
<dbReference type="Pfam" id="PF03309">
    <property type="entry name" value="Pan_kinase"/>
    <property type="match status" value="1"/>
</dbReference>
<dbReference type="GO" id="GO:0015937">
    <property type="term" value="P:coenzyme A biosynthetic process"/>
    <property type="evidence" value="ECO:0007669"/>
    <property type="project" value="UniProtKB-KW"/>
</dbReference>